<organism evidence="2 3">
    <name type="scientific">Apophysomyces ossiformis</name>
    <dbReference type="NCBI Taxonomy" id="679940"/>
    <lineage>
        <taxon>Eukaryota</taxon>
        <taxon>Fungi</taxon>
        <taxon>Fungi incertae sedis</taxon>
        <taxon>Mucoromycota</taxon>
        <taxon>Mucoromycotina</taxon>
        <taxon>Mucoromycetes</taxon>
        <taxon>Mucorales</taxon>
        <taxon>Mucorineae</taxon>
        <taxon>Mucoraceae</taxon>
        <taxon>Apophysomyces</taxon>
    </lineage>
</organism>
<dbReference type="PRINTS" id="PR00838">
    <property type="entry name" value="V5ALLERGEN"/>
</dbReference>
<dbReference type="PROSITE" id="PS01009">
    <property type="entry name" value="CRISP_1"/>
    <property type="match status" value="1"/>
</dbReference>
<sequence length="141" mass="15596">MASLSDLLQEFLKPLQTDSSASGQDSLFEKLSQETIQFLDAGDYGENLAYGYPNWGSAISAWYNEVKDYDYSNPGFSGKTGHFTQLVWKSTTEIGCGVKTCANLKGAKLFTCSYLEFGNIVSDDNAYFIENVLPPKNSKKN</sequence>
<dbReference type="EMBL" id="JABAYA010000007">
    <property type="protein sequence ID" value="KAF7731795.1"/>
    <property type="molecule type" value="Genomic_DNA"/>
</dbReference>
<gene>
    <name evidence="2" type="ORF">EC973_008310</name>
</gene>
<dbReference type="OrthoDB" id="337038at2759"/>
<evidence type="ECO:0000313" key="3">
    <source>
        <dbReference type="Proteomes" id="UP000605846"/>
    </source>
</evidence>
<dbReference type="PRINTS" id="PR00837">
    <property type="entry name" value="V5TPXLIKE"/>
</dbReference>
<dbReference type="InterPro" id="IPR018244">
    <property type="entry name" value="Allrgn_V5/Tpx1_CS"/>
</dbReference>
<comment type="caution">
    <text evidence="2">The sequence shown here is derived from an EMBL/GenBank/DDBJ whole genome shotgun (WGS) entry which is preliminary data.</text>
</comment>
<dbReference type="Pfam" id="PF00188">
    <property type="entry name" value="CAP"/>
    <property type="match status" value="1"/>
</dbReference>
<dbReference type="InterPro" id="IPR035940">
    <property type="entry name" value="CAP_sf"/>
</dbReference>
<evidence type="ECO:0000313" key="2">
    <source>
        <dbReference type="EMBL" id="KAF7731795.1"/>
    </source>
</evidence>
<dbReference type="InterPro" id="IPR014044">
    <property type="entry name" value="CAP_dom"/>
</dbReference>
<accession>A0A8H7C0I7</accession>
<dbReference type="GO" id="GO:0005576">
    <property type="term" value="C:extracellular region"/>
    <property type="evidence" value="ECO:0007669"/>
    <property type="project" value="InterPro"/>
</dbReference>
<name>A0A8H7C0I7_9FUNG</name>
<evidence type="ECO:0000259" key="1">
    <source>
        <dbReference type="SMART" id="SM00198"/>
    </source>
</evidence>
<keyword evidence="3" id="KW-1185">Reference proteome</keyword>
<dbReference type="Gene3D" id="3.40.33.10">
    <property type="entry name" value="CAP"/>
    <property type="match status" value="1"/>
</dbReference>
<proteinExistence type="predicted"/>
<dbReference type="SMART" id="SM00198">
    <property type="entry name" value="SCP"/>
    <property type="match status" value="1"/>
</dbReference>
<dbReference type="AlphaFoldDB" id="A0A8H7C0I7"/>
<dbReference type="InterPro" id="IPR001283">
    <property type="entry name" value="CRISP-related"/>
</dbReference>
<protein>
    <recommendedName>
        <fullName evidence="1">SCP domain-containing protein</fullName>
    </recommendedName>
</protein>
<feature type="domain" description="SCP" evidence="1">
    <location>
        <begin position="6"/>
        <end position="122"/>
    </location>
</feature>
<dbReference type="Proteomes" id="UP000605846">
    <property type="component" value="Unassembled WGS sequence"/>
</dbReference>
<dbReference type="InterPro" id="IPR002413">
    <property type="entry name" value="V5_allergen-like"/>
</dbReference>
<reference evidence="2" key="1">
    <citation type="submission" date="2020-01" db="EMBL/GenBank/DDBJ databases">
        <title>Genome Sequencing of Three Apophysomyces-Like Fungal Strains Confirms a Novel Fungal Genus in the Mucoromycota with divergent Burkholderia-like Endosymbiotic Bacteria.</title>
        <authorList>
            <person name="Stajich J.E."/>
            <person name="Macias A.M."/>
            <person name="Carter-House D."/>
            <person name="Lovett B."/>
            <person name="Kasson L.R."/>
            <person name="Berry K."/>
            <person name="Grigoriev I."/>
            <person name="Chang Y."/>
            <person name="Spatafora J."/>
            <person name="Kasson M.T."/>
        </authorList>
    </citation>
    <scope>NUCLEOTIDE SEQUENCE</scope>
    <source>
        <strain evidence="2">NRRL A-21654</strain>
    </source>
</reference>
<dbReference type="PANTHER" id="PTHR10334">
    <property type="entry name" value="CYSTEINE-RICH SECRETORY PROTEIN-RELATED"/>
    <property type="match status" value="1"/>
</dbReference>
<dbReference type="SUPFAM" id="SSF55797">
    <property type="entry name" value="PR-1-like"/>
    <property type="match status" value="1"/>
</dbReference>